<keyword evidence="8" id="KW-1185">Reference proteome</keyword>
<keyword evidence="2" id="KW-0677">Repeat</keyword>
<keyword evidence="4" id="KW-0862">Zinc</keyword>
<dbReference type="Proteomes" id="UP001162483">
    <property type="component" value="Unassembled WGS sequence"/>
</dbReference>
<gene>
    <name evidence="7" type="ORF">SPARVUS_LOCUS7702549</name>
</gene>
<dbReference type="Pfam" id="PF25403">
    <property type="entry name" value="zf-C2H2_ZFAND2"/>
    <property type="match status" value="1"/>
</dbReference>
<dbReference type="PANTHER" id="PTHR14677:SF42">
    <property type="entry name" value="AN1-TYPE ZINC FINGER PROTEIN 2A"/>
    <property type="match status" value="1"/>
</dbReference>
<keyword evidence="1" id="KW-0479">Metal-binding</keyword>
<dbReference type="SUPFAM" id="SSF118310">
    <property type="entry name" value="AN1-like Zinc finger"/>
    <property type="match status" value="2"/>
</dbReference>
<comment type="caution">
    <text evidence="7">The sequence shown here is derived from an EMBL/GenBank/DDBJ whole genome shotgun (WGS) entry which is preliminary data.</text>
</comment>
<protein>
    <recommendedName>
        <fullName evidence="6">AN1-type domain-containing protein</fullName>
    </recommendedName>
</protein>
<evidence type="ECO:0000256" key="2">
    <source>
        <dbReference type="ARBA" id="ARBA00022737"/>
    </source>
</evidence>
<dbReference type="Pfam" id="PF01428">
    <property type="entry name" value="zf-AN1"/>
    <property type="match status" value="2"/>
</dbReference>
<accession>A0ABN9DME9</accession>
<sequence>MSFIFTGFSVAKESNSIAKWNFQTWEKHCSEVTCKQLDFLPLKCDSCGDLFCKDHITYDQHKCASAYKKDVQVPVCPLCGAPVPVKKGELADIAVSQHMDRKCSSKPKQKNLQIFTNRCCKPGCRKKELMKIECDQCRNNFCLSHRHPVDHDCKTTGPALSKAG</sequence>
<dbReference type="SMART" id="SM00154">
    <property type="entry name" value="ZnF_AN1"/>
    <property type="match status" value="2"/>
</dbReference>
<evidence type="ECO:0000256" key="3">
    <source>
        <dbReference type="ARBA" id="ARBA00022771"/>
    </source>
</evidence>
<reference evidence="7" key="1">
    <citation type="submission" date="2023-05" db="EMBL/GenBank/DDBJ databases">
        <authorList>
            <person name="Stuckert A."/>
        </authorList>
    </citation>
    <scope>NUCLEOTIDE SEQUENCE</scope>
</reference>
<feature type="domain" description="AN1-type" evidence="6">
    <location>
        <begin position="113"/>
        <end position="161"/>
    </location>
</feature>
<dbReference type="InterPro" id="IPR035896">
    <property type="entry name" value="AN1-like_Znf"/>
</dbReference>
<evidence type="ECO:0000313" key="7">
    <source>
        <dbReference type="EMBL" id="CAI9573463.1"/>
    </source>
</evidence>
<evidence type="ECO:0000256" key="5">
    <source>
        <dbReference type="PROSITE-ProRule" id="PRU00449"/>
    </source>
</evidence>
<dbReference type="PROSITE" id="PS51039">
    <property type="entry name" value="ZF_AN1"/>
    <property type="match status" value="2"/>
</dbReference>
<evidence type="ECO:0000256" key="1">
    <source>
        <dbReference type="ARBA" id="ARBA00022723"/>
    </source>
</evidence>
<dbReference type="InterPro" id="IPR057357">
    <property type="entry name" value="Znf-C2H2_ZFAND2A/B"/>
</dbReference>
<feature type="domain" description="AN1-type" evidence="6">
    <location>
        <begin position="23"/>
        <end position="71"/>
    </location>
</feature>
<evidence type="ECO:0000313" key="8">
    <source>
        <dbReference type="Proteomes" id="UP001162483"/>
    </source>
</evidence>
<evidence type="ECO:0000256" key="4">
    <source>
        <dbReference type="ARBA" id="ARBA00022833"/>
    </source>
</evidence>
<dbReference type="PANTHER" id="PTHR14677">
    <property type="entry name" value="ARSENITE INDUCUBLE RNA ASSOCIATED PROTEIN AIP-1-RELATED"/>
    <property type="match status" value="1"/>
</dbReference>
<name>A0ABN9DME9_9NEOB</name>
<dbReference type="Gene3D" id="4.10.1110.10">
    <property type="entry name" value="AN1-like Zinc finger"/>
    <property type="match status" value="2"/>
</dbReference>
<dbReference type="InterPro" id="IPR000058">
    <property type="entry name" value="Znf_AN1"/>
</dbReference>
<proteinExistence type="predicted"/>
<keyword evidence="3 5" id="KW-0863">Zinc-finger</keyword>
<evidence type="ECO:0000259" key="6">
    <source>
        <dbReference type="PROSITE" id="PS51039"/>
    </source>
</evidence>
<organism evidence="7 8">
    <name type="scientific">Staurois parvus</name>
    <dbReference type="NCBI Taxonomy" id="386267"/>
    <lineage>
        <taxon>Eukaryota</taxon>
        <taxon>Metazoa</taxon>
        <taxon>Chordata</taxon>
        <taxon>Craniata</taxon>
        <taxon>Vertebrata</taxon>
        <taxon>Euteleostomi</taxon>
        <taxon>Amphibia</taxon>
        <taxon>Batrachia</taxon>
        <taxon>Anura</taxon>
        <taxon>Neobatrachia</taxon>
        <taxon>Ranoidea</taxon>
        <taxon>Ranidae</taxon>
        <taxon>Staurois</taxon>
    </lineage>
</organism>
<dbReference type="EMBL" id="CATNWA010014569">
    <property type="protein sequence ID" value="CAI9573463.1"/>
    <property type="molecule type" value="Genomic_DNA"/>
</dbReference>